<dbReference type="GO" id="GO:0016301">
    <property type="term" value="F:kinase activity"/>
    <property type="evidence" value="ECO:0007669"/>
    <property type="project" value="UniProtKB-KW"/>
</dbReference>
<organism evidence="1 2">
    <name type="scientific">Rhodococcus qingshengii</name>
    <dbReference type="NCBI Taxonomy" id="334542"/>
    <lineage>
        <taxon>Bacteria</taxon>
        <taxon>Bacillati</taxon>
        <taxon>Actinomycetota</taxon>
        <taxon>Actinomycetes</taxon>
        <taxon>Mycobacteriales</taxon>
        <taxon>Nocardiaceae</taxon>
        <taxon>Rhodococcus</taxon>
        <taxon>Rhodococcus erythropolis group</taxon>
    </lineage>
</organism>
<proteinExistence type="predicted"/>
<keyword evidence="1" id="KW-0418">Kinase</keyword>
<evidence type="ECO:0000313" key="1">
    <source>
        <dbReference type="EMBL" id="MDE8645856.1"/>
    </source>
</evidence>
<dbReference type="AlphaFoldDB" id="A0AAW6LKC1"/>
<dbReference type="InterPro" id="IPR027417">
    <property type="entry name" value="P-loop_NTPase"/>
</dbReference>
<dbReference type="Gene3D" id="3.40.50.300">
    <property type="entry name" value="P-loop containing nucleotide triphosphate hydrolases"/>
    <property type="match status" value="1"/>
</dbReference>
<dbReference type="PANTHER" id="PTHR10285">
    <property type="entry name" value="URIDINE KINASE"/>
    <property type="match status" value="1"/>
</dbReference>
<name>A0AAW6LKC1_RHOSG</name>
<dbReference type="Proteomes" id="UP001217325">
    <property type="component" value="Unassembled WGS sequence"/>
</dbReference>
<reference evidence="1" key="1">
    <citation type="submission" date="2023-02" db="EMBL/GenBank/DDBJ databases">
        <title>A novel hydrolase synthesized by Rhodococcus erythropolis HQ is responsible for the detoxification of Zearalenone.</title>
        <authorList>
            <person name="Hu J."/>
            <person name="Xu J."/>
        </authorList>
    </citation>
    <scope>NUCLEOTIDE SEQUENCE</scope>
    <source>
        <strain evidence="1">HQ</strain>
    </source>
</reference>
<dbReference type="EMBL" id="JARDXE010000007">
    <property type="protein sequence ID" value="MDE8645856.1"/>
    <property type="molecule type" value="Genomic_DNA"/>
</dbReference>
<dbReference type="RefSeq" id="WP_003944437.1">
    <property type="nucleotide sequence ID" value="NZ_CP042917.1"/>
</dbReference>
<dbReference type="SUPFAM" id="SSF52540">
    <property type="entry name" value="P-loop containing nucleoside triphosphate hydrolases"/>
    <property type="match status" value="1"/>
</dbReference>
<gene>
    <name evidence="1" type="ORF">PXH69_12920</name>
</gene>
<accession>A0AAW6LKC1</accession>
<evidence type="ECO:0000313" key="2">
    <source>
        <dbReference type="Proteomes" id="UP001217325"/>
    </source>
</evidence>
<protein>
    <submittedName>
        <fullName evidence="1">Uridine kinase</fullName>
    </submittedName>
</protein>
<keyword evidence="1" id="KW-0808">Transferase</keyword>
<sequence>MNRQKTFGADDSGSLVEHVVRCHEDRAGRTFVGISGIEASGKSTIADELAAGISKSGHDFIMIHGDEFSTAKAVRNKDPDTVRGYLEDAYDYSNLSSRVMVPLRLAEVTEISYVSTDPETDESVVSKPRVPDRAIVIVEGVLLFRGLMRDQFDLRIWVEASFDESLRRAKGRPRDVSYYGTAEAIASRYESRFHPAQRIHLRDDRPQLTSHVIVRG</sequence>
<comment type="caution">
    <text evidence="1">The sequence shown here is derived from an EMBL/GenBank/DDBJ whole genome shotgun (WGS) entry which is preliminary data.</text>
</comment>